<dbReference type="Gene3D" id="3.40.390.10">
    <property type="entry name" value="Collagenase (Catalytic Domain)"/>
    <property type="match status" value="1"/>
</dbReference>
<keyword evidence="6" id="KW-0482">Metalloprotease</keyword>
<gene>
    <name evidence="9" type="ORF">DC3_31530</name>
</gene>
<keyword evidence="10" id="KW-1185">Reference proteome</keyword>
<keyword evidence="3" id="KW-0479">Metal-binding</keyword>
<dbReference type="AlphaFoldDB" id="A0A511N4W5"/>
<organism evidence="9 10">
    <name type="scientific">Deinococcus cellulosilyticus (strain DSM 18568 / NBRC 106333 / KACC 11606 / 5516J-15)</name>
    <dbReference type="NCBI Taxonomy" id="1223518"/>
    <lineage>
        <taxon>Bacteria</taxon>
        <taxon>Thermotogati</taxon>
        <taxon>Deinococcota</taxon>
        <taxon>Deinococci</taxon>
        <taxon>Deinococcales</taxon>
        <taxon>Deinococcaceae</taxon>
        <taxon>Deinococcus</taxon>
    </lineage>
</organism>
<dbReference type="Pfam" id="PF01457">
    <property type="entry name" value="Peptidase_M8"/>
    <property type="match status" value="1"/>
</dbReference>
<dbReference type="InterPro" id="IPR008964">
    <property type="entry name" value="Invasin/intimin_cell_adhesion"/>
</dbReference>
<evidence type="ECO:0000256" key="6">
    <source>
        <dbReference type="ARBA" id="ARBA00023049"/>
    </source>
</evidence>
<dbReference type="PROSITE" id="PS51257">
    <property type="entry name" value="PROKAR_LIPOPROTEIN"/>
    <property type="match status" value="1"/>
</dbReference>
<evidence type="ECO:0000313" key="10">
    <source>
        <dbReference type="Proteomes" id="UP000321306"/>
    </source>
</evidence>
<dbReference type="SMART" id="SM00635">
    <property type="entry name" value="BID_2"/>
    <property type="match status" value="2"/>
</dbReference>
<keyword evidence="2" id="KW-0645">Protease</keyword>
<evidence type="ECO:0000256" key="4">
    <source>
        <dbReference type="ARBA" id="ARBA00022801"/>
    </source>
</evidence>
<feature type="signal peptide" evidence="7">
    <location>
        <begin position="1"/>
        <end position="23"/>
    </location>
</feature>
<feature type="chain" id="PRO_5021811369" description="BIG2 domain-containing protein" evidence="7">
    <location>
        <begin position="24"/>
        <end position="452"/>
    </location>
</feature>
<comment type="caution">
    <text evidence="9">The sequence shown here is derived from an EMBL/GenBank/DDBJ whole genome shotgun (WGS) entry which is preliminary data.</text>
</comment>
<dbReference type="InterPro" id="IPR024079">
    <property type="entry name" value="MetalloPept_cat_dom_sf"/>
</dbReference>
<dbReference type="InterPro" id="IPR003343">
    <property type="entry name" value="Big_2"/>
</dbReference>
<dbReference type="InterPro" id="IPR001577">
    <property type="entry name" value="Peptidase_M8"/>
</dbReference>
<accession>A0A511N4W5</accession>
<dbReference type="PANTHER" id="PTHR23019">
    <property type="entry name" value="NUCLEAR PORE MEMBRANE GLYCOPROTEIN GP210-RELATED"/>
    <property type="match status" value="1"/>
</dbReference>
<evidence type="ECO:0000256" key="5">
    <source>
        <dbReference type="ARBA" id="ARBA00022833"/>
    </source>
</evidence>
<dbReference type="Proteomes" id="UP000321306">
    <property type="component" value="Unassembled WGS sequence"/>
</dbReference>
<dbReference type="GO" id="GO:0016020">
    <property type="term" value="C:membrane"/>
    <property type="evidence" value="ECO:0007669"/>
    <property type="project" value="InterPro"/>
</dbReference>
<dbReference type="Gene3D" id="3.90.132.10">
    <property type="entry name" value="Leishmanolysin , domain 2"/>
    <property type="match status" value="1"/>
</dbReference>
<evidence type="ECO:0000256" key="2">
    <source>
        <dbReference type="ARBA" id="ARBA00022670"/>
    </source>
</evidence>
<name>A0A511N4W5_DEIC1</name>
<dbReference type="GO" id="GO:0007155">
    <property type="term" value="P:cell adhesion"/>
    <property type="evidence" value="ECO:0007669"/>
    <property type="project" value="InterPro"/>
</dbReference>
<feature type="domain" description="BIG2" evidence="8">
    <location>
        <begin position="31"/>
        <end position="108"/>
    </location>
</feature>
<evidence type="ECO:0000259" key="8">
    <source>
        <dbReference type="SMART" id="SM00635"/>
    </source>
</evidence>
<dbReference type="SUPFAM" id="SSF55486">
    <property type="entry name" value="Metalloproteases ('zincins'), catalytic domain"/>
    <property type="match status" value="1"/>
</dbReference>
<comment type="cofactor">
    <cofactor evidence="1">
        <name>Zn(2+)</name>
        <dbReference type="ChEBI" id="CHEBI:29105"/>
    </cofactor>
</comment>
<keyword evidence="4" id="KW-0378">Hydrolase</keyword>
<dbReference type="EMBL" id="BJXB01000014">
    <property type="protein sequence ID" value="GEM47518.1"/>
    <property type="molecule type" value="Genomic_DNA"/>
</dbReference>
<keyword evidence="7" id="KW-0732">Signal</keyword>
<dbReference type="GO" id="GO:0046872">
    <property type="term" value="F:metal ion binding"/>
    <property type="evidence" value="ECO:0007669"/>
    <property type="project" value="UniProtKB-KW"/>
</dbReference>
<evidence type="ECO:0000313" key="9">
    <source>
        <dbReference type="EMBL" id="GEM47518.1"/>
    </source>
</evidence>
<dbReference type="Pfam" id="PF02368">
    <property type="entry name" value="Big_2"/>
    <property type="match status" value="2"/>
</dbReference>
<proteinExistence type="predicted"/>
<reference evidence="9 10" key="1">
    <citation type="submission" date="2019-07" db="EMBL/GenBank/DDBJ databases">
        <title>Whole genome shotgun sequence of Deinococcus cellulosilyticus NBRC 106333.</title>
        <authorList>
            <person name="Hosoyama A."/>
            <person name="Uohara A."/>
            <person name="Ohji S."/>
            <person name="Ichikawa N."/>
        </authorList>
    </citation>
    <scope>NUCLEOTIDE SEQUENCE [LARGE SCALE GENOMIC DNA]</scope>
    <source>
        <strain evidence="9 10">NBRC 106333</strain>
    </source>
</reference>
<dbReference type="GO" id="GO:0006508">
    <property type="term" value="P:proteolysis"/>
    <property type="evidence" value="ECO:0007669"/>
    <property type="project" value="UniProtKB-KW"/>
</dbReference>
<dbReference type="SUPFAM" id="SSF49373">
    <property type="entry name" value="Invasin/intimin cell-adhesion fragments"/>
    <property type="match status" value="2"/>
</dbReference>
<dbReference type="Gene3D" id="2.60.40.1080">
    <property type="match status" value="2"/>
</dbReference>
<evidence type="ECO:0000256" key="1">
    <source>
        <dbReference type="ARBA" id="ARBA00001947"/>
    </source>
</evidence>
<evidence type="ECO:0000256" key="7">
    <source>
        <dbReference type="SAM" id="SignalP"/>
    </source>
</evidence>
<evidence type="ECO:0000256" key="3">
    <source>
        <dbReference type="ARBA" id="ARBA00022723"/>
    </source>
</evidence>
<dbReference type="InterPro" id="IPR045197">
    <property type="entry name" value="NUP210-like"/>
</dbReference>
<protein>
    <recommendedName>
        <fullName evidence="8">BIG2 domain-containing protein</fullName>
    </recommendedName>
</protein>
<keyword evidence="5" id="KW-0862">Zinc</keyword>
<feature type="domain" description="BIG2" evidence="8">
    <location>
        <begin position="117"/>
        <end position="194"/>
    </location>
</feature>
<dbReference type="PANTHER" id="PTHR23019:SF0">
    <property type="entry name" value="NUCLEAR PORE MEMBRANE GLYCOPROTEIN 210"/>
    <property type="match status" value="1"/>
</dbReference>
<sequence>MRSLHIPTLAAMLLLGLSACSSSTVTTTPQGVSAVRISPNAVQMLAGESKVLDAQVTASGSVDQSVTWSSTNPSVVVVDASGKVTALKAGSATITATSKQNSAKAGNSSITVQEPGVVNSVSVTPSNLDLQVGGTQSLSAKVTGTGSFDSTLNWTSSDASVAAVDSTGMVTGLKEGTATIMATSKANSTLKATASVKVSKASSDPFNITIVFPANTLLTPSQKQAFTEAASRWSQVIAQGLPDFNGTANGKPLSVDDVQINADAVAIDGVGNILGMAGPEFVRNENSLPITGIMKFDSADVANMEARGTLKSVILHEMGHVLGIGTLWDSFITHNGNVDCQNASIIEFTGAKALLQFHNLGKAGNIPVETTGGKGTKCGHWSESHFDSELMTGFSESGPMPLSRMTVGALEDLGYQVNYNAADPYTVPVKPSGIEKQSLEHGELLLKPRGRL</sequence>
<dbReference type="GO" id="GO:0004222">
    <property type="term" value="F:metalloendopeptidase activity"/>
    <property type="evidence" value="ECO:0007669"/>
    <property type="project" value="InterPro"/>
</dbReference>